<comment type="caution">
    <text evidence="1">The sequence shown here is derived from an EMBL/GenBank/DDBJ whole genome shotgun (WGS) entry which is preliminary data.</text>
</comment>
<reference evidence="1 2" key="1">
    <citation type="submission" date="2018-07" db="EMBL/GenBank/DDBJ databases">
        <title>Lottiidibacillus patelloidae gen. nov., sp. nov., isolated from the intestinal tract of a marine limpet and the reclassification of B. taeanensis BH030017T, B. algicola KMM 3737T and B. hwajinpoensis SW-72T as genus Lottiidibacillus.</title>
        <authorList>
            <person name="Liu R."/>
            <person name="Huang Z."/>
        </authorList>
    </citation>
    <scope>NUCLEOTIDE SEQUENCE [LARGE SCALE GENOMIC DNA]</scope>
    <source>
        <strain evidence="1 2">BH030017</strain>
    </source>
</reference>
<dbReference type="EMBL" id="QOCW01000005">
    <property type="protein sequence ID" value="RBW70350.1"/>
    <property type="molecule type" value="Genomic_DNA"/>
</dbReference>
<dbReference type="RefSeq" id="WP_113805257.1">
    <property type="nucleotide sequence ID" value="NZ_QOCW01000005.1"/>
</dbReference>
<name>A0A366XVD6_9BACI</name>
<keyword evidence="2" id="KW-1185">Reference proteome</keyword>
<evidence type="ECO:0000313" key="1">
    <source>
        <dbReference type="EMBL" id="RBW70350.1"/>
    </source>
</evidence>
<accession>A0A366XVD6</accession>
<proteinExistence type="predicted"/>
<sequence>MNFTRISENGPYHTYQCQFADYTYTVIHDQERNEILDIRPSTLGGIDTIKHAFQNHLKNQNE</sequence>
<gene>
    <name evidence="1" type="ORF">DS031_07225</name>
</gene>
<dbReference type="OrthoDB" id="2973102at2"/>
<protein>
    <submittedName>
        <fullName evidence="1">Uncharacterized protein</fullName>
    </submittedName>
</protein>
<dbReference type="Proteomes" id="UP000253314">
    <property type="component" value="Unassembled WGS sequence"/>
</dbReference>
<evidence type="ECO:0000313" key="2">
    <source>
        <dbReference type="Proteomes" id="UP000253314"/>
    </source>
</evidence>
<organism evidence="1 2">
    <name type="scientific">Bacillus taeanensis</name>
    <dbReference type="NCBI Taxonomy" id="273032"/>
    <lineage>
        <taxon>Bacteria</taxon>
        <taxon>Bacillati</taxon>
        <taxon>Bacillota</taxon>
        <taxon>Bacilli</taxon>
        <taxon>Bacillales</taxon>
        <taxon>Bacillaceae</taxon>
        <taxon>Bacillus</taxon>
    </lineage>
</organism>
<dbReference type="AlphaFoldDB" id="A0A366XVD6"/>